<dbReference type="RefSeq" id="XP_009780912.1">
    <property type="nucleotide sequence ID" value="XM_009782610.1"/>
</dbReference>
<evidence type="ECO:0000313" key="2">
    <source>
        <dbReference type="Proteomes" id="UP000189701"/>
    </source>
</evidence>
<dbReference type="Proteomes" id="UP000189701">
    <property type="component" value="Unplaced"/>
</dbReference>
<accession>A0A1U7WLR7</accession>
<keyword evidence="2" id="KW-1185">Reference proteome</keyword>
<protein>
    <submittedName>
        <fullName evidence="3">Uncharacterized protein LOC104229885</fullName>
    </submittedName>
</protein>
<sequence>MKMLEELTKQIESGEKEDPDSFVKAHAGAIKVETRKLDLFKVRKKDNKMLQEFVSRFQMERTDLSPVADDWAIQAFTQGLDIRSSVASQQLKPDDRIKRDIDQEPRCKKDRYQPYSRDRRSNGSGRNPVRNKRRSDQGQSSRGLMSKNGFDKPIGPKEAPQLSEYNFNVDAAAIVSATECIKDTRWPRPLQTDPARRDPNQMCKYNVTHGHRMEDCLKLREGVAWLFNNMHLLEFLSDRANNHFRNRDSSKQNEQEEP</sequence>
<dbReference type="OrthoDB" id="10276956at2759"/>
<feature type="region of interest" description="Disordered" evidence="1">
    <location>
        <begin position="87"/>
        <end position="157"/>
    </location>
</feature>
<dbReference type="AlphaFoldDB" id="A0A1U7WLR7"/>
<dbReference type="PANTHER" id="PTHR33223">
    <property type="entry name" value="CCHC-TYPE DOMAIN-CONTAINING PROTEIN"/>
    <property type="match status" value="1"/>
</dbReference>
<feature type="region of interest" description="Disordered" evidence="1">
    <location>
        <begin position="1"/>
        <end position="20"/>
    </location>
</feature>
<gene>
    <name evidence="3" type="primary">LOC104229885</name>
</gene>
<proteinExistence type="predicted"/>
<feature type="compositionally biased region" description="Basic and acidic residues" evidence="1">
    <location>
        <begin position="92"/>
        <end position="121"/>
    </location>
</feature>
<organism evidence="2 3">
    <name type="scientific">Nicotiana sylvestris</name>
    <name type="common">Wood tobacco</name>
    <name type="synonym">South American tobacco</name>
    <dbReference type="NCBI Taxonomy" id="4096"/>
    <lineage>
        <taxon>Eukaryota</taxon>
        <taxon>Viridiplantae</taxon>
        <taxon>Streptophyta</taxon>
        <taxon>Embryophyta</taxon>
        <taxon>Tracheophyta</taxon>
        <taxon>Spermatophyta</taxon>
        <taxon>Magnoliopsida</taxon>
        <taxon>eudicotyledons</taxon>
        <taxon>Gunneridae</taxon>
        <taxon>Pentapetalae</taxon>
        <taxon>asterids</taxon>
        <taxon>lamiids</taxon>
        <taxon>Solanales</taxon>
        <taxon>Solanaceae</taxon>
        <taxon>Nicotianoideae</taxon>
        <taxon>Nicotianeae</taxon>
        <taxon>Nicotiana</taxon>
    </lineage>
</organism>
<reference evidence="2" key="1">
    <citation type="journal article" date="2013" name="Genome Biol.">
        <title>Reference genomes and transcriptomes of Nicotiana sylvestris and Nicotiana tomentosiformis.</title>
        <authorList>
            <person name="Sierro N."/>
            <person name="Battey J.N."/>
            <person name="Ouadi S."/>
            <person name="Bovet L."/>
            <person name="Goepfert S."/>
            <person name="Bakaher N."/>
            <person name="Peitsch M.C."/>
            <person name="Ivanov N.V."/>
        </authorList>
    </citation>
    <scope>NUCLEOTIDE SEQUENCE [LARGE SCALE GENOMIC DNA]</scope>
</reference>
<evidence type="ECO:0000256" key="1">
    <source>
        <dbReference type="SAM" id="MobiDB-lite"/>
    </source>
</evidence>
<dbReference type="eggNOG" id="ENOG502SC3F">
    <property type="taxonomic scope" value="Eukaryota"/>
</dbReference>
<evidence type="ECO:0000313" key="3">
    <source>
        <dbReference type="RefSeq" id="XP_009780912.1"/>
    </source>
</evidence>
<reference evidence="3" key="2">
    <citation type="submission" date="2025-08" db="UniProtKB">
        <authorList>
            <consortium name="RefSeq"/>
        </authorList>
    </citation>
    <scope>IDENTIFICATION</scope>
    <source>
        <tissue evidence="3">Leaf</tissue>
    </source>
</reference>
<dbReference type="PANTHER" id="PTHR33223:SF11">
    <property type="entry name" value="ELEMENT PROTEIN, PUTATIVE-RELATED"/>
    <property type="match status" value="1"/>
</dbReference>
<name>A0A1U7WLR7_NICSY</name>